<evidence type="ECO:0000313" key="6">
    <source>
        <dbReference type="EMBL" id="KAG5458250.1"/>
    </source>
</evidence>
<evidence type="ECO:0000313" key="7">
    <source>
        <dbReference type="Proteomes" id="UP000673691"/>
    </source>
</evidence>
<protein>
    <submittedName>
        <fullName evidence="6">Indigoidine synthase A like protein-domain-containing protein</fullName>
    </submittedName>
</protein>
<keyword evidence="2" id="KW-0378">Hydrolase</keyword>
<reference evidence="6 7" key="1">
    <citation type="journal article" name="Sci. Rep.">
        <title>Genome-scale phylogenetic analyses confirm Olpidium as the closest living zoosporic fungus to the non-flagellated, terrestrial fungi.</title>
        <authorList>
            <person name="Chang Y."/>
            <person name="Rochon D."/>
            <person name="Sekimoto S."/>
            <person name="Wang Y."/>
            <person name="Chovatia M."/>
            <person name="Sandor L."/>
            <person name="Salamov A."/>
            <person name="Grigoriev I.V."/>
            <person name="Stajich J.E."/>
            <person name="Spatafora J.W."/>
        </authorList>
    </citation>
    <scope>NUCLEOTIDE SEQUENCE [LARGE SCALE GENOMIC DNA]</scope>
    <source>
        <strain evidence="6">S191</strain>
    </source>
</reference>
<evidence type="ECO:0000256" key="4">
    <source>
        <dbReference type="ARBA" id="ARBA00023239"/>
    </source>
</evidence>
<keyword evidence="1" id="KW-0479">Metal-binding</keyword>
<dbReference type="SUPFAM" id="SSF110581">
    <property type="entry name" value="Indigoidine synthase A-like"/>
    <property type="match status" value="1"/>
</dbReference>
<keyword evidence="5" id="KW-0326">Glycosidase</keyword>
<evidence type="ECO:0000256" key="1">
    <source>
        <dbReference type="ARBA" id="ARBA00022723"/>
    </source>
</evidence>
<keyword evidence="7" id="KW-1185">Reference proteome</keyword>
<dbReference type="OrthoDB" id="198885at2759"/>
<dbReference type="PANTHER" id="PTHR42909:SF1">
    <property type="entry name" value="CARBOHYDRATE KINASE PFKB DOMAIN-CONTAINING PROTEIN"/>
    <property type="match status" value="1"/>
</dbReference>
<dbReference type="InterPro" id="IPR022830">
    <property type="entry name" value="Indigdn_synthA-like"/>
</dbReference>
<dbReference type="Proteomes" id="UP000673691">
    <property type="component" value="Unassembled WGS sequence"/>
</dbReference>
<dbReference type="PANTHER" id="PTHR42909">
    <property type="entry name" value="ZGC:136858"/>
    <property type="match status" value="1"/>
</dbReference>
<feature type="non-terminal residue" evidence="6">
    <location>
        <position position="101"/>
    </location>
</feature>
<evidence type="ECO:0000256" key="2">
    <source>
        <dbReference type="ARBA" id="ARBA00022801"/>
    </source>
</evidence>
<gene>
    <name evidence="6" type="ORF">BJ554DRAFT_1562</name>
</gene>
<keyword evidence="3" id="KW-0464">Manganese</keyword>
<name>A0A8H7ZS71_9FUNG</name>
<dbReference type="InterPro" id="IPR007342">
    <property type="entry name" value="PsuG"/>
</dbReference>
<evidence type="ECO:0000256" key="3">
    <source>
        <dbReference type="ARBA" id="ARBA00023211"/>
    </source>
</evidence>
<dbReference type="GO" id="GO:0016798">
    <property type="term" value="F:hydrolase activity, acting on glycosyl bonds"/>
    <property type="evidence" value="ECO:0007669"/>
    <property type="project" value="UniProtKB-KW"/>
</dbReference>
<evidence type="ECO:0000256" key="5">
    <source>
        <dbReference type="ARBA" id="ARBA00023295"/>
    </source>
</evidence>
<dbReference type="GO" id="GO:0004730">
    <property type="term" value="F:pseudouridylate synthase activity"/>
    <property type="evidence" value="ECO:0007669"/>
    <property type="project" value="InterPro"/>
</dbReference>
<dbReference type="GO" id="GO:0005737">
    <property type="term" value="C:cytoplasm"/>
    <property type="evidence" value="ECO:0007669"/>
    <property type="project" value="TreeGrafter"/>
</dbReference>
<comment type="caution">
    <text evidence="6">The sequence shown here is derived from an EMBL/GenBank/DDBJ whole genome shotgun (WGS) entry which is preliminary data.</text>
</comment>
<organism evidence="6 7">
    <name type="scientific">Olpidium bornovanus</name>
    <dbReference type="NCBI Taxonomy" id="278681"/>
    <lineage>
        <taxon>Eukaryota</taxon>
        <taxon>Fungi</taxon>
        <taxon>Fungi incertae sedis</taxon>
        <taxon>Olpidiomycota</taxon>
        <taxon>Olpidiomycotina</taxon>
        <taxon>Olpidiomycetes</taxon>
        <taxon>Olpidiales</taxon>
        <taxon>Olpidiaceae</taxon>
        <taxon>Olpidium</taxon>
    </lineage>
</organism>
<keyword evidence="4" id="KW-0456">Lyase</keyword>
<sequence length="101" mass="11033">MPFPENVETAVKVEETIREGGGVPATVAVLDGKIHVGLTPDLLEKLGKLGKNARKTSRRDLAAVVSQARKKNSQLFSPDGEKRLYGVALGCFDFQIMFDFL</sequence>
<accession>A0A8H7ZS71</accession>
<dbReference type="Pfam" id="PF04227">
    <property type="entry name" value="Indigoidine_A"/>
    <property type="match status" value="1"/>
</dbReference>
<dbReference type="GO" id="GO:0046872">
    <property type="term" value="F:metal ion binding"/>
    <property type="evidence" value="ECO:0007669"/>
    <property type="project" value="UniProtKB-KW"/>
</dbReference>
<dbReference type="AlphaFoldDB" id="A0A8H7ZS71"/>
<dbReference type="Gene3D" id="3.40.1790.10">
    <property type="entry name" value="Indigoidine synthase domain"/>
    <property type="match status" value="1"/>
</dbReference>
<proteinExistence type="predicted"/>
<dbReference type="EMBL" id="JAEFCI010008779">
    <property type="protein sequence ID" value="KAG5458250.1"/>
    <property type="molecule type" value="Genomic_DNA"/>
</dbReference>